<evidence type="ECO:0000256" key="4">
    <source>
        <dbReference type="ARBA" id="ARBA00022679"/>
    </source>
</evidence>
<comment type="caution">
    <text evidence="12">The sequence shown here is derived from an EMBL/GenBank/DDBJ whole genome shotgun (WGS) entry which is preliminary data.</text>
</comment>
<dbReference type="OrthoDB" id="9808002at2"/>
<keyword evidence="4" id="KW-0808">Transferase</keyword>
<evidence type="ECO:0000256" key="3">
    <source>
        <dbReference type="ARBA" id="ARBA00012239"/>
    </source>
</evidence>
<dbReference type="InterPro" id="IPR016454">
    <property type="entry name" value="Cysteine_dSase"/>
</dbReference>
<protein>
    <recommendedName>
        <fullName evidence="3">cysteine desulfurase</fullName>
        <ecNumber evidence="3">2.8.1.7</ecNumber>
    </recommendedName>
</protein>
<dbReference type="Proteomes" id="UP000287239">
    <property type="component" value="Unassembled WGS sequence"/>
</dbReference>
<name>A0A429ZVH4_9ENTE</name>
<dbReference type="AlphaFoldDB" id="A0A429ZVH4"/>
<evidence type="ECO:0000256" key="2">
    <source>
        <dbReference type="ARBA" id="ARBA00006490"/>
    </source>
</evidence>
<dbReference type="GO" id="GO:0031071">
    <property type="term" value="F:cysteine desulfurase activity"/>
    <property type="evidence" value="ECO:0007669"/>
    <property type="project" value="UniProtKB-EC"/>
</dbReference>
<dbReference type="GO" id="GO:0046872">
    <property type="term" value="F:metal ion binding"/>
    <property type="evidence" value="ECO:0007669"/>
    <property type="project" value="UniProtKB-KW"/>
</dbReference>
<dbReference type="EC" id="2.8.1.7" evidence="3"/>
<gene>
    <name evidence="12" type="ORF">CBF35_00055</name>
</gene>
<comment type="cofactor">
    <cofactor evidence="1 10">
        <name>pyridoxal 5'-phosphate</name>
        <dbReference type="ChEBI" id="CHEBI:597326"/>
    </cofactor>
</comment>
<dbReference type="PIRSF" id="PIRSF005572">
    <property type="entry name" value="NifS"/>
    <property type="match status" value="1"/>
</dbReference>
<feature type="domain" description="Aminotransferase class V" evidence="11">
    <location>
        <begin position="4"/>
        <end position="368"/>
    </location>
</feature>
<keyword evidence="7" id="KW-0408">Iron</keyword>
<evidence type="ECO:0000313" key="13">
    <source>
        <dbReference type="Proteomes" id="UP000287239"/>
    </source>
</evidence>
<evidence type="ECO:0000256" key="9">
    <source>
        <dbReference type="ARBA" id="ARBA00050776"/>
    </source>
</evidence>
<dbReference type="Gene3D" id="3.90.1150.10">
    <property type="entry name" value="Aspartate Aminotransferase, domain 1"/>
    <property type="match status" value="1"/>
</dbReference>
<comment type="catalytic activity">
    <reaction evidence="9">
        <text>(sulfur carrier)-H + L-cysteine = (sulfur carrier)-SH + L-alanine</text>
        <dbReference type="Rhea" id="RHEA:43892"/>
        <dbReference type="Rhea" id="RHEA-COMP:14737"/>
        <dbReference type="Rhea" id="RHEA-COMP:14739"/>
        <dbReference type="ChEBI" id="CHEBI:29917"/>
        <dbReference type="ChEBI" id="CHEBI:35235"/>
        <dbReference type="ChEBI" id="CHEBI:57972"/>
        <dbReference type="ChEBI" id="CHEBI:64428"/>
        <dbReference type="EC" id="2.8.1.7"/>
    </reaction>
</comment>
<dbReference type="Pfam" id="PF00266">
    <property type="entry name" value="Aminotran_5"/>
    <property type="match status" value="1"/>
</dbReference>
<evidence type="ECO:0000256" key="1">
    <source>
        <dbReference type="ARBA" id="ARBA00001933"/>
    </source>
</evidence>
<dbReference type="PROSITE" id="PS00595">
    <property type="entry name" value="AA_TRANSFER_CLASS_5"/>
    <property type="match status" value="1"/>
</dbReference>
<dbReference type="InterPro" id="IPR015422">
    <property type="entry name" value="PyrdxlP-dep_Trfase_small"/>
</dbReference>
<dbReference type="InterPro" id="IPR015424">
    <property type="entry name" value="PyrdxlP-dep_Trfase"/>
</dbReference>
<dbReference type="PANTHER" id="PTHR11601:SF34">
    <property type="entry name" value="CYSTEINE DESULFURASE"/>
    <property type="match status" value="1"/>
</dbReference>
<proteinExistence type="inferred from homology"/>
<dbReference type="EMBL" id="NGJU01000001">
    <property type="protein sequence ID" value="RST97718.1"/>
    <property type="molecule type" value="Genomic_DNA"/>
</dbReference>
<organism evidence="12 13">
    <name type="scientific">Vagococcus salmoninarum</name>
    <dbReference type="NCBI Taxonomy" id="2739"/>
    <lineage>
        <taxon>Bacteria</taxon>
        <taxon>Bacillati</taxon>
        <taxon>Bacillota</taxon>
        <taxon>Bacilli</taxon>
        <taxon>Lactobacillales</taxon>
        <taxon>Enterococcaceae</taxon>
        <taxon>Vagococcus</taxon>
    </lineage>
</organism>
<keyword evidence="13" id="KW-1185">Reference proteome</keyword>
<evidence type="ECO:0000256" key="5">
    <source>
        <dbReference type="ARBA" id="ARBA00022723"/>
    </source>
</evidence>
<evidence type="ECO:0000313" key="12">
    <source>
        <dbReference type="EMBL" id="RST97718.1"/>
    </source>
</evidence>
<keyword evidence="5" id="KW-0479">Metal-binding</keyword>
<dbReference type="InterPro" id="IPR015421">
    <property type="entry name" value="PyrdxlP-dep_Trfase_major"/>
</dbReference>
<evidence type="ECO:0000256" key="7">
    <source>
        <dbReference type="ARBA" id="ARBA00023004"/>
    </source>
</evidence>
<dbReference type="Gene3D" id="3.40.640.10">
    <property type="entry name" value="Type I PLP-dependent aspartate aminotransferase-like (Major domain)"/>
    <property type="match status" value="1"/>
</dbReference>
<reference evidence="12 13" key="1">
    <citation type="submission" date="2017-05" db="EMBL/GenBank/DDBJ databases">
        <title>Vagococcus spp. assemblies.</title>
        <authorList>
            <person name="Gulvik C.A."/>
        </authorList>
    </citation>
    <scope>NUCLEOTIDE SEQUENCE [LARGE SCALE GENOMIC DNA]</scope>
    <source>
        <strain evidence="12 13">NCFB 2777</strain>
    </source>
</reference>
<keyword evidence="8" id="KW-0411">Iron-sulfur</keyword>
<evidence type="ECO:0000256" key="8">
    <source>
        <dbReference type="ARBA" id="ARBA00023014"/>
    </source>
</evidence>
<evidence type="ECO:0000256" key="6">
    <source>
        <dbReference type="ARBA" id="ARBA00022898"/>
    </source>
</evidence>
<dbReference type="PANTHER" id="PTHR11601">
    <property type="entry name" value="CYSTEINE DESULFURYLASE FAMILY MEMBER"/>
    <property type="match status" value="1"/>
</dbReference>
<dbReference type="Gene3D" id="1.10.260.50">
    <property type="match status" value="1"/>
</dbReference>
<dbReference type="RefSeq" id="WP_126777871.1">
    <property type="nucleotide sequence ID" value="NZ_NGJU01000001.1"/>
</dbReference>
<evidence type="ECO:0000259" key="11">
    <source>
        <dbReference type="Pfam" id="PF00266"/>
    </source>
</evidence>
<dbReference type="InterPro" id="IPR000192">
    <property type="entry name" value="Aminotrans_V_dom"/>
</dbReference>
<dbReference type="InterPro" id="IPR020578">
    <property type="entry name" value="Aminotrans_V_PyrdxlP_BS"/>
</dbReference>
<dbReference type="SUPFAM" id="SSF53383">
    <property type="entry name" value="PLP-dependent transferases"/>
    <property type="match status" value="1"/>
</dbReference>
<evidence type="ECO:0000256" key="10">
    <source>
        <dbReference type="RuleBase" id="RU004504"/>
    </source>
</evidence>
<accession>A0A429ZVH4</accession>
<dbReference type="GO" id="GO:0051536">
    <property type="term" value="F:iron-sulfur cluster binding"/>
    <property type="evidence" value="ECO:0007669"/>
    <property type="project" value="UniProtKB-KW"/>
</dbReference>
<sequence>MARIYLDHGATTPMHPLVIEKMAETMATVYGNPSSVHRLGQKAHGVMEDARQVVAESIGAKAHEIVFTSGGTESDNTAIIQTALANQHKGKHLITTAVEHPAVLNTMEYLQGEGYEVTYLGVDKLGNLSLAEFEAALRPDTILVSIMHTNNETGVQFPLAEIGDILANHPAYFHSDGVQAYGLATIAVQELGLDLFSATAHKINGPKGLGFLYRRDGLMMKPLIHGGEQEEKRRGGTENIPGIVGLATAVSLLTTAEKANRLASYESFNESIIKGLEAAKIDFSINGDVSRKSPHILNLRFKNVPNDLLLMQLDLQGIALSIGSACTAGNVEPSHVLESMYGLGHQATKESLRISFGLGNTSEEIANFLAHLIQTIEGLKS</sequence>
<keyword evidence="6" id="KW-0663">Pyridoxal phosphate</keyword>
<comment type="similarity">
    <text evidence="2">Belongs to the class-V pyridoxal-phosphate-dependent aminotransferase family. NifS/IscS subfamily.</text>
</comment>
<dbReference type="GeneID" id="98566744"/>